<dbReference type="InterPro" id="IPR007073">
    <property type="entry name" value="RNA_pol_Rpb1_7"/>
</dbReference>
<dbReference type="GO" id="GO:0003677">
    <property type="term" value="F:DNA binding"/>
    <property type="evidence" value="ECO:0007669"/>
    <property type="project" value="InterPro"/>
</dbReference>
<organism evidence="2 3">
    <name type="scientific">Pisolithus tinctorius Marx 270</name>
    <dbReference type="NCBI Taxonomy" id="870435"/>
    <lineage>
        <taxon>Eukaryota</taxon>
        <taxon>Fungi</taxon>
        <taxon>Dikarya</taxon>
        <taxon>Basidiomycota</taxon>
        <taxon>Agaricomycotina</taxon>
        <taxon>Agaricomycetes</taxon>
        <taxon>Agaricomycetidae</taxon>
        <taxon>Boletales</taxon>
        <taxon>Sclerodermatineae</taxon>
        <taxon>Pisolithaceae</taxon>
        <taxon>Pisolithus</taxon>
    </lineage>
</organism>
<gene>
    <name evidence="2" type="ORF">M404DRAFT_123400</name>
</gene>
<dbReference type="STRING" id="870435.A0A0C3PHL7"/>
<name>A0A0C3PHL7_PISTI</name>
<dbReference type="Gene3D" id="3.30.1360.140">
    <property type="match status" value="1"/>
</dbReference>
<dbReference type="InParanoid" id="A0A0C3PHL7"/>
<reference evidence="2 3" key="1">
    <citation type="submission" date="2014-04" db="EMBL/GenBank/DDBJ databases">
        <authorList>
            <consortium name="DOE Joint Genome Institute"/>
            <person name="Kuo A."/>
            <person name="Kohler A."/>
            <person name="Costa M.D."/>
            <person name="Nagy L.G."/>
            <person name="Floudas D."/>
            <person name="Copeland A."/>
            <person name="Barry K.W."/>
            <person name="Cichocki N."/>
            <person name="Veneault-Fourrey C."/>
            <person name="LaButti K."/>
            <person name="Lindquist E.A."/>
            <person name="Lipzen A."/>
            <person name="Lundell T."/>
            <person name="Morin E."/>
            <person name="Murat C."/>
            <person name="Sun H."/>
            <person name="Tunlid A."/>
            <person name="Henrissat B."/>
            <person name="Grigoriev I.V."/>
            <person name="Hibbett D.S."/>
            <person name="Martin F."/>
            <person name="Nordberg H.P."/>
            <person name="Cantor M.N."/>
            <person name="Hua S.X."/>
        </authorList>
    </citation>
    <scope>NUCLEOTIDE SEQUENCE [LARGE SCALE GENOMIC DNA]</scope>
    <source>
        <strain evidence="2 3">Marx 270</strain>
    </source>
</reference>
<dbReference type="HOGENOM" id="CLU_178969_0_0_1"/>
<dbReference type="SUPFAM" id="SSF64484">
    <property type="entry name" value="beta and beta-prime subunits of DNA dependent RNA-polymerase"/>
    <property type="match status" value="1"/>
</dbReference>
<dbReference type="OrthoDB" id="3055786at2759"/>
<evidence type="ECO:0000259" key="1">
    <source>
        <dbReference type="Pfam" id="PF04990"/>
    </source>
</evidence>
<dbReference type="AlphaFoldDB" id="A0A0C3PHL7"/>
<accession>A0A0C3PHL7</accession>
<feature type="domain" description="RNA polymerase Rpb1" evidence="1">
    <location>
        <begin position="13"/>
        <end position="103"/>
    </location>
</feature>
<evidence type="ECO:0000313" key="2">
    <source>
        <dbReference type="EMBL" id="KIO13540.1"/>
    </source>
</evidence>
<protein>
    <recommendedName>
        <fullName evidence="1">RNA polymerase Rpb1 domain-containing protein</fullName>
    </recommendedName>
</protein>
<evidence type="ECO:0000313" key="3">
    <source>
        <dbReference type="Proteomes" id="UP000054217"/>
    </source>
</evidence>
<proteinExistence type="predicted"/>
<sequence length="103" mass="11932">MLAKNVQQELTYTSLRTVTAAVEIWYDPDPISTVIEDSIFTLFVESFFAIPDEEIESKLRLQSPWHLWLVLDHARTIDWSLSVVAGSFKMDLSVVWNEDNSRK</sequence>
<dbReference type="Pfam" id="PF04990">
    <property type="entry name" value="RNA_pol_Rpb1_7"/>
    <property type="match status" value="1"/>
</dbReference>
<dbReference type="GO" id="GO:0006351">
    <property type="term" value="P:DNA-templated transcription"/>
    <property type="evidence" value="ECO:0007669"/>
    <property type="project" value="InterPro"/>
</dbReference>
<dbReference type="GO" id="GO:0003899">
    <property type="term" value="F:DNA-directed RNA polymerase activity"/>
    <property type="evidence" value="ECO:0007669"/>
    <property type="project" value="InterPro"/>
</dbReference>
<dbReference type="InterPro" id="IPR038593">
    <property type="entry name" value="RNA_pol_Rpb1_7_sf"/>
</dbReference>
<reference evidence="3" key="2">
    <citation type="submission" date="2015-01" db="EMBL/GenBank/DDBJ databases">
        <title>Evolutionary Origins and Diversification of the Mycorrhizal Mutualists.</title>
        <authorList>
            <consortium name="DOE Joint Genome Institute"/>
            <consortium name="Mycorrhizal Genomics Consortium"/>
            <person name="Kohler A."/>
            <person name="Kuo A."/>
            <person name="Nagy L.G."/>
            <person name="Floudas D."/>
            <person name="Copeland A."/>
            <person name="Barry K.W."/>
            <person name="Cichocki N."/>
            <person name="Veneault-Fourrey C."/>
            <person name="LaButti K."/>
            <person name="Lindquist E.A."/>
            <person name="Lipzen A."/>
            <person name="Lundell T."/>
            <person name="Morin E."/>
            <person name="Murat C."/>
            <person name="Riley R."/>
            <person name="Ohm R."/>
            <person name="Sun H."/>
            <person name="Tunlid A."/>
            <person name="Henrissat B."/>
            <person name="Grigoriev I.V."/>
            <person name="Hibbett D.S."/>
            <person name="Martin F."/>
        </authorList>
    </citation>
    <scope>NUCLEOTIDE SEQUENCE [LARGE SCALE GENOMIC DNA]</scope>
    <source>
        <strain evidence="3">Marx 270</strain>
    </source>
</reference>
<dbReference type="Proteomes" id="UP000054217">
    <property type="component" value="Unassembled WGS sequence"/>
</dbReference>
<keyword evidence="3" id="KW-1185">Reference proteome</keyword>
<dbReference type="EMBL" id="KN831946">
    <property type="protein sequence ID" value="KIO13540.1"/>
    <property type="molecule type" value="Genomic_DNA"/>
</dbReference>
<feature type="non-terminal residue" evidence="2">
    <location>
        <position position="103"/>
    </location>
</feature>